<sequence>MSNNTAGSRQTERKLPRVLTRLDVVSIVIGGVIGSGIFLVPAKIALEVKSPTVMLLVWVVGGFLSFLGALAFAELGAAMPEAGGMYVYLREAYGPLLSFLFGWTLFLVIDSGAIATLAVAFSANYLPYFFKMSPLASKLVAVLFIGFLAAVNYIGVRWGANLQNLLTFIKTAAIVGICAAIFLFGKGNPANLVEPQPGKFSMNLLSAFGVALVATFWAYKGWESATYSAGEVKHPERNIPLGILIGLTAVIALYLLANLAYLYVLPASVIAQTPRVAAEAMRVAVGPVGASIISFIILFSIMGAANQNLLCSPRVYFAMSRDGLFFRNIARVHPRYLTPHVSIIAISLWSVVLSLSGTFEQLFTYVVFGQWLFFGLTGAAVFVLRKKRPELPRPYKTWGYPLTPALFVLAAFLISLNSLIKEFWNSLAGLAIIALGVPAYFYWKRKESASLSGIDAENRDTRAGR</sequence>
<evidence type="ECO:0000256" key="1">
    <source>
        <dbReference type="ARBA" id="ARBA00004141"/>
    </source>
</evidence>
<feature type="transmembrane region" description="Helical" evidence="5">
    <location>
        <begin position="167"/>
        <end position="185"/>
    </location>
</feature>
<evidence type="ECO:0000256" key="4">
    <source>
        <dbReference type="ARBA" id="ARBA00023136"/>
    </source>
</evidence>
<evidence type="ECO:0000313" key="6">
    <source>
        <dbReference type="EMBL" id="RFT15423.1"/>
    </source>
</evidence>
<dbReference type="EMBL" id="QUAH01000009">
    <property type="protein sequence ID" value="RFT15423.1"/>
    <property type="molecule type" value="Genomic_DNA"/>
</dbReference>
<reference evidence="6 7" key="1">
    <citation type="submission" date="2018-08" db="EMBL/GenBank/DDBJ databases">
        <title>Genome analysis of the thermophilic bacterium of the candidate phylum Aminicenantes from deep subsurface aquifer revealed its physiology and ecological role.</title>
        <authorList>
            <person name="Kadnikov V.V."/>
            <person name="Mardanov A.V."/>
            <person name="Beletsky A.V."/>
            <person name="Karnachuk O.V."/>
            <person name="Ravin N.V."/>
        </authorList>
    </citation>
    <scope>NUCLEOTIDE SEQUENCE [LARGE SCALE GENOMIC DNA]</scope>
    <source>
        <strain evidence="6">BY38</strain>
    </source>
</reference>
<dbReference type="InterPro" id="IPR002293">
    <property type="entry name" value="AA/rel_permease1"/>
</dbReference>
<feature type="transmembrane region" description="Helical" evidence="5">
    <location>
        <begin position="397"/>
        <end position="417"/>
    </location>
</feature>
<feature type="transmembrane region" description="Helical" evidence="5">
    <location>
        <begin position="96"/>
        <end position="123"/>
    </location>
</feature>
<feature type="transmembrane region" description="Helical" evidence="5">
    <location>
        <begin position="200"/>
        <end position="219"/>
    </location>
</feature>
<feature type="transmembrane region" description="Helical" evidence="5">
    <location>
        <begin position="423"/>
        <end position="443"/>
    </location>
</feature>
<feature type="transmembrane region" description="Helical" evidence="5">
    <location>
        <begin position="53"/>
        <end position="75"/>
    </location>
</feature>
<dbReference type="AlphaFoldDB" id="A0A3E2BKZ9"/>
<dbReference type="GO" id="GO:0016020">
    <property type="term" value="C:membrane"/>
    <property type="evidence" value="ECO:0007669"/>
    <property type="project" value="UniProtKB-SubCell"/>
</dbReference>
<protein>
    <submittedName>
        <fullName evidence="6">Amino acid permease-associated region</fullName>
    </submittedName>
</protein>
<dbReference type="GO" id="GO:0015179">
    <property type="term" value="F:L-amino acid transmembrane transporter activity"/>
    <property type="evidence" value="ECO:0007669"/>
    <property type="project" value="TreeGrafter"/>
</dbReference>
<evidence type="ECO:0000256" key="3">
    <source>
        <dbReference type="ARBA" id="ARBA00022989"/>
    </source>
</evidence>
<dbReference type="Gene3D" id="1.20.1740.10">
    <property type="entry name" value="Amino acid/polyamine transporter I"/>
    <property type="match status" value="1"/>
</dbReference>
<evidence type="ECO:0000256" key="2">
    <source>
        <dbReference type="ARBA" id="ARBA00022692"/>
    </source>
</evidence>
<proteinExistence type="predicted"/>
<dbReference type="PIRSF" id="PIRSF006060">
    <property type="entry name" value="AA_transporter"/>
    <property type="match status" value="1"/>
</dbReference>
<feature type="transmembrane region" description="Helical" evidence="5">
    <location>
        <begin position="362"/>
        <end position="385"/>
    </location>
</feature>
<feature type="transmembrane region" description="Helical" evidence="5">
    <location>
        <begin position="239"/>
        <end position="264"/>
    </location>
</feature>
<accession>A0A3E2BKZ9</accession>
<comment type="caution">
    <text evidence="6">The sequence shown here is derived from an EMBL/GenBank/DDBJ whole genome shotgun (WGS) entry which is preliminary data.</text>
</comment>
<feature type="transmembrane region" description="Helical" evidence="5">
    <location>
        <begin position="135"/>
        <end position="155"/>
    </location>
</feature>
<organism evidence="6 7">
    <name type="scientific">Candidatus Saccharicenans subterraneus</name>
    <dbReference type="NCBI Taxonomy" id="2508984"/>
    <lineage>
        <taxon>Bacteria</taxon>
        <taxon>Candidatus Aminicenantota</taxon>
        <taxon>Candidatus Aminicenantia</taxon>
        <taxon>Candidatus Aminicenantales</taxon>
        <taxon>Candidatus Saccharicenantaceae</taxon>
        <taxon>Candidatus Saccharicenans</taxon>
    </lineage>
</organism>
<dbReference type="PANTHER" id="PTHR11785:SF512">
    <property type="entry name" value="SOBREMESA, ISOFORM B"/>
    <property type="match status" value="1"/>
</dbReference>
<feature type="transmembrane region" description="Helical" evidence="5">
    <location>
        <begin position="336"/>
        <end position="356"/>
    </location>
</feature>
<gene>
    <name evidence="6" type="ORF">OP8BY_0313</name>
</gene>
<feature type="transmembrane region" description="Helical" evidence="5">
    <location>
        <begin position="21"/>
        <end position="41"/>
    </location>
</feature>
<keyword evidence="3 5" id="KW-1133">Transmembrane helix</keyword>
<comment type="subcellular location">
    <subcellularLocation>
        <location evidence="1">Membrane</location>
        <topology evidence="1">Multi-pass membrane protein</topology>
    </subcellularLocation>
</comment>
<dbReference type="InterPro" id="IPR050598">
    <property type="entry name" value="AminoAcid_Transporter"/>
</dbReference>
<name>A0A3E2BKZ9_9BACT</name>
<keyword evidence="2 5" id="KW-0812">Transmembrane</keyword>
<feature type="transmembrane region" description="Helical" evidence="5">
    <location>
        <begin position="284"/>
        <end position="305"/>
    </location>
</feature>
<evidence type="ECO:0000313" key="7">
    <source>
        <dbReference type="Proteomes" id="UP000257323"/>
    </source>
</evidence>
<dbReference type="Proteomes" id="UP000257323">
    <property type="component" value="Unassembled WGS sequence"/>
</dbReference>
<dbReference type="PANTHER" id="PTHR11785">
    <property type="entry name" value="AMINO ACID TRANSPORTER"/>
    <property type="match status" value="1"/>
</dbReference>
<keyword evidence="4 5" id="KW-0472">Membrane</keyword>
<dbReference type="Pfam" id="PF13520">
    <property type="entry name" value="AA_permease_2"/>
    <property type="match status" value="1"/>
</dbReference>
<evidence type="ECO:0000256" key="5">
    <source>
        <dbReference type="SAM" id="Phobius"/>
    </source>
</evidence>